<sequence length="106" mass="11932">MKQKHIRLAAFGIILTSATIGIYLWWRKNKKKSSENAKTEGDMTKPSIVKTVDLSGELAAMPVGSGEMPNPTKTRVKKRKRNSRERSRPHRTKKAIHQSSSVSTED</sequence>
<accession>A0A9P1IUK3</accession>
<evidence type="ECO:0000256" key="1">
    <source>
        <dbReference type="SAM" id="MobiDB-lite"/>
    </source>
</evidence>
<organism evidence="3 4">
    <name type="scientific">Caenorhabditis angaria</name>
    <dbReference type="NCBI Taxonomy" id="860376"/>
    <lineage>
        <taxon>Eukaryota</taxon>
        <taxon>Metazoa</taxon>
        <taxon>Ecdysozoa</taxon>
        <taxon>Nematoda</taxon>
        <taxon>Chromadorea</taxon>
        <taxon>Rhabditida</taxon>
        <taxon>Rhabditina</taxon>
        <taxon>Rhabditomorpha</taxon>
        <taxon>Rhabditoidea</taxon>
        <taxon>Rhabditidae</taxon>
        <taxon>Peloderinae</taxon>
        <taxon>Caenorhabditis</taxon>
    </lineage>
</organism>
<gene>
    <name evidence="3" type="ORF">CAMP_LOCUS15070</name>
</gene>
<feature type="compositionally biased region" description="Polar residues" evidence="1">
    <location>
        <begin position="97"/>
        <end position="106"/>
    </location>
</feature>
<dbReference type="Proteomes" id="UP001152747">
    <property type="component" value="Unassembled WGS sequence"/>
</dbReference>
<evidence type="ECO:0000313" key="4">
    <source>
        <dbReference type="Proteomes" id="UP001152747"/>
    </source>
</evidence>
<feature type="region of interest" description="Disordered" evidence="1">
    <location>
        <begin position="59"/>
        <end position="106"/>
    </location>
</feature>
<feature type="compositionally biased region" description="Basic residues" evidence="1">
    <location>
        <begin position="74"/>
        <end position="96"/>
    </location>
</feature>
<keyword evidence="2" id="KW-0472">Membrane</keyword>
<evidence type="ECO:0000313" key="3">
    <source>
        <dbReference type="EMBL" id="CAI5452433.1"/>
    </source>
</evidence>
<comment type="caution">
    <text evidence="3">The sequence shown here is derived from an EMBL/GenBank/DDBJ whole genome shotgun (WGS) entry which is preliminary data.</text>
</comment>
<dbReference type="AlphaFoldDB" id="A0A9P1IUK3"/>
<feature type="transmembrane region" description="Helical" evidence="2">
    <location>
        <begin position="6"/>
        <end position="26"/>
    </location>
</feature>
<evidence type="ECO:0000256" key="2">
    <source>
        <dbReference type="SAM" id="Phobius"/>
    </source>
</evidence>
<keyword evidence="2" id="KW-0812">Transmembrane</keyword>
<keyword evidence="2" id="KW-1133">Transmembrane helix</keyword>
<name>A0A9P1IUK3_9PELO</name>
<dbReference type="EMBL" id="CANHGI010000005">
    <property type="protein sequence ID" value="CAI5452433.1"/>
    <property type="molecule type" value="Genomic_DNA"/>
</dbReference>
<reference evidence="3" key="1">
    <citation type="submission" date="2022-11" db="EMBL/GenBank/DDBJ databases">
        <authorList>
            <person name="Kikuchi T."/>
        </authorList>
    </citation>
    <scope>NUCLEOTIDE SEQUENCE</scope>
    <source>
        <strain evidence="3">PS1010</strain>
    </source>
</reference>
<keyword evidence="4" id="KW-1185">Reference proteome</keyword>
<protein>
    <submittedName>
        <fullName evidence="3">Uncharacterized protein</fullName>
    </submittedName>
</protein>
<proteinExistence type="predicted"/>